<accession>A0A3N7JI95</accession>
<gene>
    <name evidence="1" type="ORF">DZC73_29305</name>
</gene>
<comment type="caution">
    <text evidence="1">The sequence shown here is derived from an EMBL/GenBank/DDBJ whole genome shotgun (WGS) entry which is preliminary data.</text>
</comment>
<dbReference type="OrthoDB" id="6025978at2"/>
<evidence type="ECO:0000313" key="1">
    <source>
        <dbReference type="EMBL" id="RQP21159.1"/>
    </source>
</evidence>
<dbReference type="RefSeq" id="WP_124543965.1">
    <property type="nucleotide sequence ID" value="NZ_QUSW01000016.1"/>
</dbReference>
<sequence length="143" mass="16038">MPESSPSKIYFPDEVAVALCVYGSDLDPIEVTKLLGVDPTHAHRRGERKTLRSPPWDKGAWIRELRCFEPIDPDGMFEELLLDVSSEPAVWRSLASRFQLRVDFAVHTDVGCTFVLSPNTVQRIAALGAEFQIYIQAYGDNDA</sequence>
<dbReference type="EMBL" id="QUSW01000016">
    <property type="protein sequence ID" value="RQP21159.1"/>
    <property type="molecule type" value="Genomic_DNA"/>
</dbReference>
<evidence type="ECO:0000313" key="2">
    <source>
        <dbReference type="Proteomes" id="UP000267464"/>
    </source>
</evidence>
<dbReference type="Proteomes" id="UP000267464">
    <property type="component" value="Unassembled WGS sequence"/>
</dbReference>
<dbReference type="AlphaFoldDB" id="A0A3N7JI95"/>
<proteinExistence type="predicted"/>
<protein>
    <submittedName>
        <fullName evidence="1">DUF4279 domain-containing protein</fullName>
    </submittedName>
</protein>
<keyword evidence="2" id="KW-1185">Reference proteome</keyword>
<dbReference type="Pfam" id="PF14106">
    <property type="entry name" value="DUF4279"/>
    <property type="match status" value="1"/>
</dbReference>
<name>A0A3N7JI95_9BURK</name>
<reference evidence="1 2" key="2">
    <citation type="submission" date="2018-12" db="EMBL/GenBank/DDBJ databases">
        <title>Rhizobacter gummiphilus sp. nov., a rubber-degrading bacterium isolated from the soil of a botanical garden in Japan.</title>
        <authorList>
            <person name="Shunsuke S.S."/>
        </authorList>
    </citation>
    <scope>NUCLEOTIDE SEQUENCE [LARGE SCALE GENOMIC DNA]</scope>
    <source>
        <strain evidence="1 2">S-16</strain>
    </source>
</reference>
<organism evidence="1 2">
    <name type="scientific">Piscinibacter terrae</name>
    <dbReference type="NCBI Taxonomy" id="2496871"/>
    <lineage>
        <taxon>Bacteria</taxon>
        <taxon>Pseudomonadati</taxon>
        <taxon>Pseudomonadota</taxon>
        <taxon>Betaproteobacteria</taxon>
        <taxon>Burkholderiales</taxon>
        <taxon>Sphaerotilaceae</taxon>
        <taxon>Piscinibacter</taxon>
    </lineage>
</organism>
<reference evidence="1 2" key="1">
    <citation type="submission" date="2018-08" db="EMBL/GenBank/DDBJ databases">
        <authorList>
            <person name="Khan S.A."/>
            <person name="Jeon C.O."/>
            <person name="Chun B.H."/>
            <person name="Jeong S.E."/>
        </authorList>
    </citation>
    <scope>NUCLEOTIDE SEQUENCE [LARGE SCALE GENOMIC DNA]</scope>
    <source>
        <strain evidence="1 2">S-16</strain>
    </source>
</reference>
<dbReference type="InterPro" id="IPR025459">
    <property type="entry name" value="DUF4279"/>
</dbReference>